<comment type="function">
    <text evidence="2">Plant non-specific lipid-transfer proteins transfer phospholipids as well as galactolipids across membranes. May play a role in wax or cutin deposition in the cell walls of expanding epidermal cells and certain secretory tissues.</text>
</comment>
<comment type="similarity">
    <text evidence="1 2">Belongs to the plant LTP family.</text>
</comment>
<dbReference type="Proteomes" id="UP000824890">
    <property type="component" value="Unassembled WGS sequence"/>
</dbReference>
<dbReference type="SMART" id="SM00499">
    <property type="entry name" value="AAI"/>
    <property type="match status" value="1"/>
</dbReference>
<evidence type="ECO:0000256" key="4">
    <source>
        <dbReference type="SAM" id="SignalP"/>
    </source>
</evidence>
<accession>A0ABQ8CE37</accession>
<evidence type="ECO:0000313" key="6">
    <source>
        <dbReference type="EMBL" id="KAH0915341.1"/>
    </source>
</evidence>
<dbReference type="InterPro" id="IPR036312">
    <property type="entry name" value="Bifun_inhib/LTP/seed_sf"/>
</dbReference>
<dbReference type="Pfam" id="PF00234">
    <property type="entry name" value="Tryp_alpha_amyl"/>
    <property type="match status" value="1"/>
</dbReference>
<evidence type="ECO:0000313" key="7">
    <source>
        <dbReference type="Proteomes" id="UP000824890"/>
    </source>
</evidence>
<dbReference type="PANTHER" id="PTHR33344">
    <property type="entry name" value="OS02G0761600 PROTEIN"/>
    <property type="match status" value="1"/>
</dbReference>
<protein>
    <recommendedName>
        <fullName evidence="2">Non-specific lipid-transfer protein</fullName>
    </recommendedName>
</protein>
<keyword evidence="3" id="KW-0472">Membrane</keyword>
<dbReference type="PANTHER" id="PTHR33344:SF1">
    <property type="entry name" value="OS06G0214100 PROTEIN"/>
    <property type="match status" value="1"/>
</dbReference>
<dbReference type="InterPro" id="IPR000528">
    <property type="entry name" value="Plant_nsLTP"/>
</dbReference>
<keyword evidence="3" id="KW-0812">Transmembrane</keyword>
<organism evidence="6 7">
    <name type="scientific">Brassica napus</name>
    <name type="common">Rape</name>
    <dbReference type="NCBI Taxonomy" id="3708"/>
    <lineage>
        <taxon>Eukaryota</taxon>
        <taxon>Viridiplantae</taxon>
        <taxon>Streptophyta</taxon>
        <taxon>Embryophyta</taxon>
        <taxon>Tracheophyta</taxon>
        <taxon>Spermatophyta</taxon>
        <taxon>Magnoliopsida</taxon>
        <taxon>eudicotyledons</taxon>
        <taxon>Gunneridae</taxon>
        <taxon>Pentapetalae</taxon>
        <taxon>rosids</taxon>
        <taxon>malvids</taxon>
        <taxon>Brassicales</taxon>
        <taxon>Brassicaceae</taxon>
        <taxon>Brassiceae</taxon>
        <taxon>Brassica</taxon>
    </lineage>
</organism>
<comment type="caution">
    <text evidence="6">The sequence shown here is derived from an EMBL/GenBank/DDBJ whole genome shotgun (WGS) entry which is preliminary data.</text>
</comment>
<feature type="chain" id="PRO_5045828568" description="Non-specific lipid-transfer protein" evidence="4">
    <location>
        <begin position="29"/>
        <end position="474"/>
    </location>
</feature>
<feature type="signal peptide" evidence="4">
    <location>
        <begin position="1"/>
        <end position="28"/>
    </location>
</feature>
<keyword evidence="7" id="KW-1185">Reference proteome</keyword>
<dbReference type="PRINTS" id="PR00382">
    <property type="entry name" value="LIPIDTRNSFER"/>
</dbReference>
<keyword evidence="3" id="KW-1133">Transmembrane helix</keyword>
<dbReference type="InterPro" id="IPR016140">
    <property type="entry name" value="Bifunc_inhib/LTP/seed_store"/>
</dbReference>
<feature type="non-terminal residue" evidence="6">
    <location>
        <position position="1"/>
    </location>
</feature>
<keyword evidence="2" id="KW-0813">Transport</keyword>
<gene>
    <name evidence="6" type="ORF">HID58_029787</name>
</gene>
<sequence>WKMGNITKNQTMLLLVVTLLMVIAYHEGEAIQCSQITMYLAPCLSYVKGGGNPPPPCCAGLNNLKSSAPGRPDKQAACQCLKNVANAISGFNDDNAKQLPAKCGVSVGVPFSKSVDCNRYIIDCNSIHISHYKEKTLKSFSSYKNNMARGGGEYNGGGGALLSYKRITLLVCLINILIALFVLRFLYASSLHIFPNHDNGVKYTADEIRRMEESVQIRRSKEPVELVRLVKKMKHDVAIAESSVELSPNVKGKLIDEILELLRRVEEKSNVTLLREAVETWRIGKLKEAKELIQEQNGVNSTVLLEEAGMLVRALELEWDVLSEEIGFWLPAEVNNEVHDDKPEGEEEPEEILAGRPVPAVCNAELHTDYGGAAVRWGLTHHKESAADCCQACLDQAKRAKPGEMRCNIWVYCPSEFGCYSPDIYQHKHQECWLKYAEQPKENFKDRYSESYRNNHPKAPTIVPWVSGVVTPSA</sequence>
<evidence type="ECO:0000256" key="3">
    <source>
        <dbReference type="SAM" id="Phobius"/>
    </source>
</evidence>
<keyword evidence="2" id="KW-0446">Lipid-binding</keyword>
<feature type="transmembrane region" description="Helical" evidence="3">
    <location>
        <begin position="167"/>
        <end position="187"/>
    </location>
</feature>
<dbReference type="EMBL" id="JAGKQM010000008">
    <property type="protein sequence ID" value="KAH0915341.1"/>
    <property type="molecule type" value="Genomic_DNA"/>
</dbReference>
<evidence type="ECO:0000256" key="2">
    <source>
        <dbReference type="RuleBase" id="RU000628"/>
    </source>
</evidence>
<dbReference type="CDD" id="cd01960">
    <property type="entry name" value="nsLTP1"/>
    <property type="match status" value="1"/>
</dbReference>
<dbReference type="SUPFAM" id="SSF47699">
    <property type="entry name" value="Bifunctional inhibitor/lipid-transfer protein/seed storage 2S albumin"/>
    <property type="match status" value="1"/>
</dbReference>
<dbReference type="Gene3D" id="1.10.110.10">
    <property type="entry name" value="Plant lipid-transfer and hydrophobic proteins"/>
    <property type="match status" value="1"/>
</dbReference>
<evidence type="ECO:0000256" key="1">
    <source>
        <dbReference type="ARBA" id="ARBA00009748"/>
    </source>
</evidence>
<proteinExistence type="inferred from homology"/>
<reference evidence="6 7" key="1">
    <citation type="submission" date="2021-05" db="EMBL/GenBank/DDBJ databases">
        <title>Genome Assembly of Synthetic Allotetraploid Brassica napus Reveals Homoeologous Exchanges between Subgenomes.</title>
        <authorList>
            <person name="Davis J.T."/>
        </authorList>
    </citation>
    <scope>NUCLEOTIDE SEQUENCE [LARGE SCALE GENOMIC DNA]</scope>
    <source>
        <strain evidence="7">cv. Da-Ae</strain>
        <tissue evidence="6">Seedling</tissue>
    </source>
</reference>
<evidence type="ECO:0000259" key="5">
    <source>
        <dbReference type="SMART" id="SM00499"/>
    </source>
</evidence>
<feature type="domain" description="Bifunctional inhibitor/plant lipid transfer protein/seed storage helical" evidence="5">
    <location>
        <begin position="33"/>
        <end position="117"/>
    </location>
</feature>
<name>A0ABQ8CE37_BRANA</name>
<keyword evidence="4" id="KW-0732">Signal</keyword>